<evidence type="ECO:0000313" key="4">
    <source>
        <dbReference type="Proteomes" id="UP000322976"/>
    </source>
</evidence>
<comment type="caution">
    <text evidence="3">The sequence shown here is derived from an EMBL/GenBank/DDBJ whole genome shotgun (WGS) entry which is preliminary data.</text>
</comment>
<dbReference type="EMBL" id="VTPS01000013">
    <property type="protein sequence ID" value="TZE81457.1"/>
    <property type="molecule type" value="Genomic_DNA"/>
</dbReference>
<dbReference type="InterPro" id="IPR045079">
    <property type="entry name" value="Oxoprolinase-like"/>
</dbReference>
<name>A0A5D8QAP2_9THEO</name>
<dbReference type="Proteomes" id="UP000322976">
    <property type="component" value="Unassembled WGS sequence"/>
</dbReference>
<evidence type="ECO:0000259" key="2">
    <source>
        <dbReference type="Pfam" id="PF05378"/>
    </source>
</evidence>
<dbReference type="GO" id="GO:0005829">
    <property type="term" value="C:cytosol"/>
    <property type="evidence" value="ECO:0007669"/>
    <property type="project" value="TreeGrafter"/>
</dbReference>
<organism evidence="3 4">
    <name type="scientific">Calorimonas adulescens</name>
    <dbReference type="NCBI Taxonomy" id="2606906"/>
    <lineage>
        <taxon>Bacteria</taxon>
        <taxon>Bacillati</taxon>
        <taxon>Bacillota</taxon>
        <taxon>Clostridia</taxon>
        <taxon>Thermoanaerobacterales</taxon>
        <taxon>Thermoanaerobacteraceae</taxon>
        <taxon>Calorimonas</taxon>
    </lineage>
</organism>
<protein>
    <submittedName>
        <fullName evidence="3">Hydantoinase/oxoprolinase family protein</fullName>
    </submittedName>
</protein>
<reference evidence="3 4" key="1">
    <citation type="submission" date="2019-08" db="EMBL/GenBank/DDBJ databases">
        <title>Calorimonas adulescens gen. nov., sp. nov., an anaerobic thermophilic bacterium from Sakhalin hot spring.</title>
        <authorList>
            <person name="Khomyakova M.A."/>
            <person name="Merkel A.Y."/>
            <person name="Novikov A."/>
            <person name="Bonch-Osmolovskaya E.A."/>
            <person name="Slobodkin A.I."/>
        </authorList>
    </citation>
    <scope>NUCLEOTIDE SEQUENCE [LARGE SCALE GENOMIC DNA]</scope>
    <source>
        <strain evidence="3 4">A05MB</strain>
    </source>
</reference>
<proteinExistence type="predicted"/>
<accession>A0A5D8QAP2</accession>
<dbReference type="GO" id="GO:0017168">
    <property type="term" value="F:5-oxoprolinase (ATP-hydrolyzing) activity"/>
    <property type="evidence" value="ECO:0007669"/>
    <property type="project" value="TreeGrafter"/>
</dbReference>
<dbReference type="Pfam" id="PF05378">
    <property type="entry name" value="Hydant_A_N"/>
    <property type="match status" value="1"/>
</dbReference>
<feature type="domain" description="Hydantoinase A/oxoprolinase" evidence="1">
    <location>
        <begin position="192"/>
        <end position="499"/>
    </location>
</feature>
<keyword evidence="4" id="KW-1185">Reference proteome</keyword>
<dbReference type="InterPro" id="IPR002821">
    <property type="entry name" value="Hydantoinase_A"/>
</dbReference>
<dbReference type="GO" id="GO:0006749">
    <property type="term" value="P:glutathione metabolic process"/>
    <property type="evidence" value="ECO:0007669"/>
    <property type="project" value="TreeGrafter"/>
</dbReference>
<dbReference type="InterPro" id="IPR043129">
    <property type="entry name" value="ATPase_NBD"/>
</dbReference>
<dbReference type="RefSeq" id="WP_149545611.1">
    <property type="nucleotide sequence ID" value="NZ_VTPS01000013.1"/>
</dbReference>
<evidence type="ECO:0000259" key="1">
    <source>
        <dbReference type="Pfam" id="PF01968"/>
    </source>
</evidence>
<evidence type="ECO:0000313" key="3">
    <source>
        <dbReference type="EMBL" id="TZE81457.1"/>
    </source>
</evidence>
<sequence length="715" mass="77409">MKVRIGIDVGGTFTDAVAIDNETYELIGTLKVPTTHSAEEGVARGIVEVLLGIIRKYNINPEDVLFIAHGTTQATNALLEGDVVPVGIITVGTGLEGLKSRGDTNIGDIELAPGKILKTFNRYIDTKDLSEESIVENVEELRGEGCGAIVAAQAFSVDDPSIEKLIMEVADDMGIPATATHEITKLYGLKIRTRTAAINACILPKMMETANMTEESVKKAGIKAPLMIMRCDGGVMDINEVRKRPILTLLSGPAAGVAGALMYERVSDGIFLEVGGTSTDISVIKNGRVMVEYAEIGGNKTYLNSLDVRTVGIAGGSMVRIGNNDIEDVGPRSAHIAGLPYAVFANPDDIIDPELKFIQPMPGDPSDYIAIKSKNGKMFALTTTCAANVLGYVKPGDYAFGNREAAIKAMEPVAKKLNMTVEDVAKRIMNKACEKDRKVVEQLIQDYNLDKDNTTLIGGGGGSTSIVPYLAEVMGMSWKIAKNAEVISTIGVAMAMVREVVERTIPNPTDKDIIKIRKEAKEVIMRAGALEDTIEVFVEIDAQKNILRAIATGATELRSKDMGSRILKKDELIEIAAQSMKIDKANIKILDSTEFFYVAQGVIKQRGFLGLFSKELKLVRIIDAEGVIRLQRNSGIIYSTVKAQFDNELNRALDENIFFGDGGAEIPDCYLILPHRMVDLSGLIDKNQIVTLANAEVNGLAENEKIIILISKRGN</sequence>
<dbReference type="InterPro" id="IPR008040">
    <property type="entry name" value="Hydant_A_N"/>
</dbReference>
<dbReference type="PANTHER" id="PTHR11365:SF23">
    <property type="entry name" value="HYPOTHETICAL 5-OXOPROLINASE (EUROFUNG)-RELATED"/>
    <property type="match status" value="1"/>
</dbReference>
<feature type="domain" description="Hydantoinase/oxoprolinase N-terminal" evidence="2">
    <location>
        <begin position="4"/>
        <end position="173"/>
    </location>
</feature>
<dbReference type="SUPFAM" id="SSF53067">
    <property type="entry name" value="Actin-like ATPase domain"/>
    <property type="match status" value="1"/>
</dbReference>
<dbReference type="Pfam" id="PF01968">
    <property type="entry name" value="Hydantoinase_A"/>
    <property type="match status" value="1"/>
</dbReference>
<gene>
    <name evidence="3" type="ORF">FWJ32_08915</name>
</gene>
<dbReference type="PANTHER" id="PTHR11365">
    <property type="entry name" value="5-OXOPROLINASE RELATED"/>
    <property type="match status" value="1"/>
</dbReference>
<dbReference type="AlphaFoldDB" id="A0A5D8QAP2"/>